<dbReference type="PROSITE" id="PS01124">
    <property type="entry name" value="HTH_ARAC_FAMILY_2"/>
    <property type="match status" value="1"/>
</dbReference>
<reference evidence="4 5" key="1">
    <citation type="journal article" date="2021" name="MBio">
        <title>Poor Competitiveness of Bradyrhizobium in Pigeon Pea Root Colonization in Indian Soils.</title>
        <authorList>
            <person name="Chalasani D."/>
            <person name="Basu A."/>
            <person name="Pullabhotla S.V.S.R.N."/>
            <person name="Jorrin B."/>
            <person name="Neal A.L."/>
            <person name="Poole P.S."/>
            <person name="Podile A.R."/>
            <person name="Tkacz A."/>
        </authorList>
    </citation>
    <scope>NUCLEOTIDE SEQUENCE [LARGE SCALE GENOMIC DNA]</scope>
    <source>
        <strain evidence="4 5">HU56</strain>
    </source>
</reference>
<comment type="caution">
    <text evidence="4">The sequence shown here is derived from an EMBL/GenBank/DDBJ whole genome shotgun (WGS) entry which is preliminary data.</text>
</comment>
<dbReference type="InterPro" id="IPR009594">
    <property type="entry name" value="Tscrpt_reg_HTH_AraC_N"/>
</dbReference>
<keyword evidence="1" id="KW-0805">Transcription regulation</keyword>
<dbReference type="PANTHER" id="PTHR43436">
    <property type="entry name" value="ARAC-FAMILY TRANSCRIPTIONAL REGULATOR"/>
    <property type="match status" value="1"/>
</dbReference>
<gene>
    <name evidence="4" type="ORF">JNB85_10295</name>
</gene>
<proteinExistence type="predicted"/>
<organism evidence="4 5">
    <name type="scientific">Rhizobium mesosinicum</name>
    <dbReference type="NCBI Taxonomy" id="335017"/>
    <lineage>
        <taxon>Bacteria</taxon>
        <taxon>Pseudomonadati</taxon>
        <taxon>Pseudomonadota</taxon>
        <taxon>Alphaproteobacteria</taxon>
        <taxon>Hyphomicrobiales</taxon>
        <taxon>Rhizobiaceae</taxon>
        <taxon>Rhizobium/Agrobacterium group</taxon>
        <taxon>Rhizobium</taxon>
    </lineage>
</organism>
<evidence type="ECO:0000256" key="2">
    <source>
        <dbReference type="ARBA" id="ARBA00023163"/>
    </source>
</evidence>
<dbReference type="RefSeq" id="WP_220334224.1">
    <property type="nucleotide sequence ID" value="NZ_JAEUAK010000003.1"/>
</dbReference>
<dbReference type="Proteomes" id="UP000717752">
    <property type="component" value="Unassembled WGS sequence"/>
</dbReference>
<dbReference type="SMART" id="SM00342">
    <property type="entry name" value="HTH_ARAC"/>
    <property type="match status" value="1"/>
</dbReference>
<evidence type="ECO:0000259" key="3">
    <source>
        <dbReference type="PROSITE" id="PS01124"/>
    </source>
</evidence>
<sequence>MSLLEIVRRHADINVDRFGAAATPITGLTAIRALNPSEIQFAINRPLVALVLQGRKRVSIGSETFDFGAGDSLLITADVPTVSQIMTASRIAPYYSLVLELDLALIRELNSEIGPAAASTSKPVNVDPTETEVADIAARLMGLIDRPSVMPILARQHLREMHFWLMTGKHGASIRALGQTDGHAERIGRAVAIIREGFARPLRVNELAETAGMSLSSFHQHFRTVTTLSPLQFQKQLRLIEARRQMILEGVPASSAAYSVGYESVTQFTREYARQFGAPPVRDLKALLENGVTAA</sequence>
<protein>
    <submittedName>
        <fullName evidence="4">AraC family transcriptional regulator</fullName>
    </submittedName>
</protein>
<evidence type="ECO:0000313" key="4">
    <source>
        <dbReference type="EMBL" id="MBW9052803.1"/>
    </source>
</evidence>
<keyword evidence="5" id="KW-1185">Reference proteome</keyword>
<dbReference type="SUPFAM" id="SSF46689">
    <property type="entry name" value="Homeodomain-like"/>
    <property type="match status" value="2"/>
</dbReference>
<name>A0ABS7GS98_9HYPH</name>
<dbReference type="InterPro" id="IPR018060">
    <property type="entry name" value="HTH_AraC"/>
</dbReference>
<evidence type="ECO:0000256" key="1">
    <source>
        <dbReference type="ARBA" id="ARBA00023015"/>
    </source>
</evidence>
<dbReference type="Pfam" id="PF06719">
    <property type="entry name" value="AraC_N"/>
    <property type="match status" value="1"/>
</dbReference>
<dbReference type="Pfam" id="PF12833">
    <property type="entry name" value="HTH_18"/>
    <property type="match status" value="1"/>
</dbReference>
<dbReference type="InterPro" id="IPR009057">
    <property type="entry name" value="Homeodomain-like_sf"/>
</dbReference>
<dbReference type="PANTHER" id="PTHR43436:SF1">
    <property type="entry name" value="TRANSCRIPTIONAL REGULATORY PROTEIN"/>
    <property type="match status" value="1"/>
</dbReference>
<evidence type="ECO:0000313" key="5">
    <source>
        <dbReference type="Proteomes" id="UP000717752"/>
    </source>
</evidence>
<keyword evidence="2" id="KW-0804">Transcription</keyword>
<dbReference type="Gene3D" id="1.10.10.60">
    <property type="entry name" value="Homeodomain-like"/>
    <property type="match status" value="1"/>
</dbReference>
<dbReference type="EMBL" id="JAEUAK010000003">
    <property type="protein sequence ID" value="MBW9052803.1"/>
    <property type="molecule type" value="Genomic_DNA"/>
</dbReference>
<accession>A0ABS7GS98</accession>
<feature type="domain" description="HTH araC/xylS-type" evidence="3">
    <location>
        <begin position="188"/>
        <end position="286"/>
    </location>
</feature>